<dbReference type="GO" id="GO:0030245">
    <property type="term" value="P:cellulose catabolic process"/>
    <property type="evidence" value="ECO:0007669"/>
    <property type="project" value="UniProtKB-KW"/>
</dbReference>
<comment type="catalytic activity">
    <reaction evidence="11">
        <text>[(1-&gt;4)-beta-D-glucosyl]n+m + reduced acceptor + O2 = 4-dehydro-beta-D-glucosyl-[(1-&gt;4)-beta-D-glucosyl]n-1 + [(1-&gt;4)-beta-D-glucosyl]m + acceptor + H2O.</text>
        <dbReference type="EC" id="1.14.99.56"/>
    </reaction>
</comment>
<keyword evidence="3" id="KW-0136">Cellulose degradation</keyword>
<feature type="domain" description="Auxiliary Activity family 9 catalytic" evidence="13">
    <location>
        <begin position="2"/>
        <end position="101"/>
    </location>
</feature>
<evidence type="ECO:0000256" key="10">
    <source>
        <dbReference type="ARBA" id="ARBA00044502"/>
    </source>
</evidence>
<dbReference type="EC" id="1.14.99.56" evidence="12"/>
<organism evidence="14 15">
    <name type="scientific">Rhizoctonia solani</name>
    <dbReference type="NCBI Taxonomy" id="456999"/>
    <lineage>
        <taxon>Eukaryota</taxon>
        <taxon>Fungi</taxon>
        <taxon>Dikarya</taxon>
        <taxon>Basidiomycota</taxon>
        <taxon>Agaricomycotina</taxon>
        <taxon>Agaricomycetes</taxon>
        <taxon>Cantharellales</taxon>
        <taxon>Ceratobasidiaceae</taxon>
        <taxon>Rhizoctonia</taxon>
    </lineage>
</organism>
<sequence length="114" mass="12007">MVAEQGLVNGKWAATDILKANNWTYSFTIPSSLASGQYIVRHEILALHSAYAYPGIQVYPSCLQINLTGSGSSTGPSSKVSFPGAYTASTPGIVYDAYQGSATYPIPGPTVWTG</sequence>
<dbReference type="PANTHER" id="PTHR33353:SF6">
    <property type="entry name" value="ENDOGLUCANASE IV"/>
    <property type="match status" value="1"/>
</dbReference>
<comment type="cofactor">
    <cofactor evidence="1">
        <name>Cu(2+)</name>
        <dbReference type="ChEBI" id="CHEBI:29036"/>
    </cofactor>
</comment>
<dbReference type="GO" id="GO:0046872">
    <property type="term" value="F:metal ion binding"/>
    <property type="evidence" value="ECO:0007669"/>
    <property type="project" value="UniProtKB-KW"/>
</dbReference>
<keyword evidence="9" id="KW-0624">Polysaccharide degradation</keyword>
<evidence type="ECO:0000256" key="5">
    <source>
        <dbReference type="ARBA" id="ARBA00023008"/>
    </source>
</evidence>
<evidence type="ECO:0000256" key="11">
    <source>
        <dbReference type="ARBA" id="ARBA00045077"/>
    </source>
</evidence>
<evidence type="ECO:0000256" key="12">
    <source>
        <dbReference type="ARBA" id="ARBA00047174"/>
    </source>
</evidence>
<protein>
    <recommendedName>
        <fullName evidence="12">lytic cellulose monooxygenase (C4-dehydrogenating)</fullName>
        <ecNumber evidence="12">1.14.99.56</ecNumber>
    </recommendedName>
</protein>
<evidence type="ECO:0000256" key="6">
    <source>
        <dbReference type="ARBA" id="ARBA00023033"/>
    </source>
</evidence>
<comment type="caution">
    <text evidence="14">The sequence shown here is derived from an EMBL/GenBank/DDBJ whole genome shotgun (WGS) entry which is preliminary data.</text>
</comment>
<evidence type="ECO:0000256" key="1">
    <source>
        <dbReference type="ARBA" id="ARBA00001973"/>
    </source>
</evidence>
<proteinExistence type="inferred from homology"/>
<keyword evidence="4" id="KW-0560">Oxidoreductase</keyword>
<accession>A0A8H3HTN7</accession>
<evidence type="ECO:0000256" key="2">
    <source>
        <dbReference type="ARBA" id="ARBA00022723"/>
    </source>
</evidence>
<evidence type="ECO:0000313" key="14">
    <source>
        <dbReference type="EMBL" id="CAE6539122.1"/>
    </source>
</evidence>
<evidence type="ECO:0000256" key="9">
    <source>
        <dbReference type="ARBA" id="ARBA00023326"/>
    </source>
</evidence>
<gene>
    <name evidence="14" type="ORF">RDB_LOCUS171306</name>
</gene>
<dbReference type="InterPro" id="IPR049892">
    <property type="entry name" value="AA9"/>
</dbReference>
<keyword evidence="7" id="KW-1015">Disulfide bond</keyword>
<name>A0A8H3HTN7_9AGAM</name>
<dbReference type="InterPro" id="IPR005103">
    <property type="entry name" value="AA9_LPMO"/>
</dbReference>
<reference evidence="14" key="1">
    <citation type="submission" date="2021-01" db="EMBL/GenBank/DDBJ databases">
        <authorList>
            <person name="Kaushik A."/>
        </authorList>
    </citation>
    <scope>NUCLEOTIDE SEQUENCE</scope>
    <source>
        <strain evidence="14">AG3-1AP</strain>
    </source>
</reference>
<keyword evidence="8" id="KW-0119">Carbohydrate metabolism</keyword>
<dbReference type="PANTHER" id="PTHR33353">
    <property type="entry name" value="PUTATIVE (AFU_ORTHOLOGUE AFUA_1G12560)-RELATED"/>
    <property type="match status" value="1"/>
</dbReference>
<dbReference type="Gene3D" id="2.70.50.70">
    <property type="match status" value="1"/>
</dbReference>
<evidence type="ECO:0000256" key="3">
    <source>
        <dbReference type="ARBA" id="ARBA00023001"/>
    </source>
</evidence>
<dbReference type="Proteomes" id="UP000663831">
    <property type="component" value="Unassembled WGS sequence"/>
</dbReference>
<evidence type="ECO:0000313" key="15">
    <source>
        <dbReference type="Proteomes" id="UP000663831"/>
    </source>
</evidence>
<keyword evidence="6" id="KW-0503">Monooxygenase</keyword>
<evidence type="ECO:0000256" key="4">
    <source>
        <dbReference type="ARBA" id="ARBA00023002"/>
    </source>
</evidence>
<dbReference type="Pfam" id="PF03443">
    <property type="entry name" value="AA9"/>
    <property type="match status" value="1"/>
</dbReference>
<evidence type="ECO:0000256" key="7">
    <source>
        <dbReference type="ARBA" id="ARBA00023157"/>
    </source>
</evidence>
<dbReference type="EMBL" id="CAJMWV010009474">
    <property type="protein sequence ID" value="CAE6539122.1"/>
    <property type="molecule type" value="Genomic_DNA"/>
</dbReference>
<keyword evidence="2" id="KW-0479">Metal-binding</keyword>
<dbReference type="GO" id="GO:0004497">
    <property type="term" value="F:monooxygenase activity"/>
    <property type="evidence" value="ECO:0007669"/>
    <property type="project" value="UniProtKB-KW"/>
</dbReference>
<evidence type="ECO:0000256" key="8">
    <source>
        <dbReference type="ARBA" id="ARBA00023277"/>
    </source>
</evidence>
<comment type="similarity">
    <text evidence="10">Belongs to the polysaccharide monooxygenase AA9 family.</text>
</comment>
<dbReference type="AlphaFoldDB" id="A0A8H3HTN7"/>
<evidence type="ECO:0000259" key="13">
    <source>
        <dbReference type="Pfam" id="PF03443"/>
    </source>
</evidence>
<keyword evidence="5" id="KW-0186">Copper</keyword>